<feature type="non-terminal residue" evidence="1">
    <location>
        <position position="1"/>
    </location>
</feature>
<reference evidence="1 2" key="1">
    <citation type="submission" date="2018-11" db="EMBL/GenBank/DDBJ databases">
        <title>Genome sequence and assembly of Colletotrichum spinosum.</title>
        <authorList>
            <person name="Gan P."/>
            <person name="Shirasu K."/>
        </authorList>
    </citation>
    <scope>NUCLEOTIDE SEQUENCE [LARGE SCALE GENOMIC DNA]</scope>
    <source>
        <strain evidence="1 2">CBS 515.97</strain>
    </source>
</reference>
<proteinExistence type="predicted"/>
<dbReference type="Proteomes" id="UP000295083">
    <property type="component" value="Unassembled WGS sequence"/>
</dbReference>
<dbReference type="EMBL" id="QAPG01002821">
    <property type="protein sequence ID" value="TDZ27498.1"/>
    <property type="molecule type" value="Genomic_DNA"/>
</dbReference>
<name>A0A4R8PQH0_9PEZI</name>
<gene>
    <name evidence="1" type="ORF">C8035_v005871</name>
</gene>
<accession>A0A4R8PQH0</accession>
<comment type="caution">
    <text evidence="1">The sequence shown here is derived from an EMBL/GenBank/DDBJ whole genome shotgun (WGS) entry which is preliminary data.</text>
</comment>
<protein>
    <submittedName>
        <fullName evidence="1">Uncharacterized protein</fullName>
    </submittedName>
</protein>
<sequence>LATVTILKPYNLNININFIKVVNNYKNYSYFHNSLKRLVLFKSDFTTFPSTFKITITIFSFNIFSKK</sequence>
<evidence type="ECO:0000313" key="1">
    <source>
        <dbReference type="EMBL" id="TDZ27498.1"/>
    </source>
</evidence>
<organism evidence="1 2">
    <name type="scientific">Colletotrichum spinosum</name>
    <dbReference type="NCBI Taxonomy" id="1347390"/>
    <lineage>
        <taxon>Eukaryota</taxon>
        <taxon>Fungi</taxon>
        <taxon>Dikarya</taxon>
        <taxon>Ascomycota</taxon>
        <taxon>Pezizomycotina</taxon>
        <taxon>Sordariomycetes</taxon>
        <taxon>Hypocreomycetidae</taxon>
        <taxon>Glomerellales</taxon>
        <taxon>Glomerellaceae</taxon>
        <taxon>Colletotrichum</taxon>
        <taxon>Colletotrichum orbiculare species complex</taxon>
    </lineage>
</organism>
<keyword evidence="2" id="KW-1185">Reference proteome</keyword>
<dbReference type="AlphaFoldDB" id="A0A4R8PQH0"/>
<evidence type="ECO:0000313" key="2">
    <source>
        <dbReference type="Proteomes" id="UP000295083"/>
    </source>
</evidence>